<keyword evidence="3" id="KW-1185">Reference proteome</keyword>
<evidence type="ECO:0000313" key="2">
    <source>
        <dbReference type="EMBL" id="KAG2198844.1"/>
    </source>
</evidence>
<feature type="compositionally biased region" description="Polar residues" evidence="1">
    <location>
        <begin position="324"/>
        <end position="333"/>
    </location>
</feature>
<dbReference type="OrthoDB" id="2276091at2759"/>
<gene>
    <name evidence="2" type="ORF">INT47_000760</name>
</gene>
<name>A0A8H7QUD6_9FUNG</name>
<dbReference type="AlphaFoldDB" id="A0A8H7QUD6"/>
<dbReference type="EMBL" id="JAEPRD010000104">
    <property type="protein sequence ID" value="KAG2198844.1"/>
    <property type="molecule type" value="Genomic_DNA"/>
</dbReference>
<proteinExistence type="predicted"/>
<evidence type="ECO:0000256" key="1">
    <source>
        <dbReference type="SAM" id="MobiDB-lite"/>
    </source>
</evidence>
<organism evidence="2 3">
    <name type="scientific">Mucor saturninus</name>
    <dbReference type="NCBI Taxonomy" id="64648"/>
    <lineage>
        <taxon>Eukaryota</taxon>
        <taxon>Fungi</taxon>
        <taxon>Fungi incertae sedis</taxon>
        <taxon>Mucoromycota</taxon>
        <taxon>Mucoromycotina</taxon>
        <taxon>Mucoromycetes</taxon>
        <taxon>Mucorales</taxon>
        <taxon>Mucorineae</taxon>
        <taxon>Mucoraceae</taxon>
        <taxon>Mucor</taxon>
    </lineage>
</organism>
<feature type="region of interest" description="Disordered" evidence="1">
    <location>
        <begin position="292"/>
        <end position="348"/>
    </location>
</feature>
<feature type="compositionally biased region" description="Low complexity" evidence="1">
    <location>
        <begin position="309"/>
        <end position="320"/>
    </location>
</feature>
<evidence type="ECO:0000313" key="3">
    <source>
        <dbReference type="Proteomes" id="UP000603453"/>
    </source>
</evidence>
<accession>A0A8H7QUD6</accession>
<comment type="caution">
    <text evidence="2">The sequence shown here is derived from an EMBL/GenBank/DDBJ whole genome shotgun (WGS) entry which is preliminary data.</text>
</comment>
<reference evidence="2" key="1">
    <citation type="submission" date="2020-12" db="EMBL/GenBank/DDBJ databases">
        <title>Metabolic potential, ecology and presence of endohyphal bacteria is reflected in genomic diversity of Mucoromycotina.</title>
        <authorList>
            <person name="Muszewska A."/>
            <person name="Okrasinska A."/>
            <person name="Steczkiewicz K."/>
            <person name="Drgas O."/>
            <person name="Orlowska M."/>
            <person name="Perlinska-Lenart U."/>
            <person name="Aleksandrzak-Piekarczyk T."/>
            <person name="Szatraj K."/>
            <person name="Zielenkiewicz U."/>
            <person name="Pilsyk S."/>
            <person name="Malc E."/>
            <person name="Mieczkowski P."/>
            <person name="Kruszewska J.S."/>
            <person name="Biernat P."/>
            <person name="Pawlowska J."/>
        </authorList>
    </citation>
    <scope>NUCLEOTIDE SEQUENCE</scope>
    <source>
        <strain evidence="2">WA0000017839</strain>
    </source>
</reference>
<protein>
    <submittedName>
        <fullName evidence="2">Uncharacterized protein</fullName>
    </submittedName>
</protein>
<sequence>MAIAFSVLSLKRNRSNSKESVSKKFSKLKSGFSLFGSNRKKHEVTDNTPRRTSLFQYFRNHDMGGQAKDYAGDRHYEYNRYHHLKEERNMHTLPTHVAPKLTSILIKRSGTTPSCIQHIHQHTPMRKRTCSNATISNMTINSEDLTAKEFADIAGIRILPEEEAEEAEEAEDKAAASAVASFEAATAASRKLTAEEDDTMESSSSCMEESLSFQIWDNAFWFLPEVKESRPTAHLDRKASVASNAKNLIEPPILHELRRMGTHKSEKDNTSCVIKKGRFEIQLALLDTPPPSVIDVPSVSHHHHHHQHQQNQQHQQQQHQQQHDTLSFSNSNVVEWKRKGKKPLSTLT</sequence>
<dbReference type="Proteomes" id="UP000603453">
    <property type="component" value="Unassembled WGS sequence"/>
</dbReference>